<dbReference type="EMBL" id="ML119062">
    <property type="protein sequence ID" value="ROT34985.1"/>
    <property type="molecule type" value="Genomic_DNA"/>
</dbReference>
<name>A0A3N2PKF1_SODAK</name>
<dbReference type="AlphaFoldDB" id="A0A3N2PKF1"/>
<dbReference type="Proteomes" id="UP000272025">
    <property type="component" value="Unassembled WGS sequence"/>
</dbReference>
<protein>
    <submittedName>
        <fullName evidence="1">Uncharacterized protein</fullName>
    </submittedName>
</protein>
<dbReference type="GeneID" id="39583056"/>
<accession>A0A3N2PKF1</accession>
<keyword evidence="2" id="KW-1185">Reference proteome</keyword>
<reference evidence="1 2" key="1">
    <citation type="journal article" date="2018" name="Mol. Ecol.">
        <title>The obligate alkalophilic soda-lake fungus Sodiomyces alkalinus has shifted to a protein diet.</title>
        <authorList>
            <person name="Grum-Grzhimaylo A.A."/>
            <person name="Falkoski D.L."/>
            <person name="van den Heuvel J."/>
            <person name="Valero-Jimenez C.A."/>
            <person name="Min B."/>
            <person name="Choi I.G."/>
            <person name="Lipzen A."/>
            <person name="Daum C.G."/>
            <person name="Aanen D.K."/>
            <person name="Tsang A."/>
            <person name="Henrissat B."/>
            <person name="Bilanenko E.N."/>
            <person name="de Vries R.P."/>
            <person name="van Kan J.A.L."/>
            <person name="Grigoriev I.V."/>
            <person name="Debets A.J.M."/>
        </authorList>
    </citation>
    <scope>NUCLEOTIDE SEQUENCE [LARGE SCALE GENOMIC DNA]</scope>
    <source>
        <strain evidence="1 2">F11</strain>
    </source>
</reference>
<sequence length="180" mass="19845">MELHLPRFVLSTSAPPPPPAAEPNSHAAFDITRHAPRFPHHFTDTFLTFTLRPSTLLASDPWVTTLAILGVSSLFLLSVIRGSLLYNVHIYIHPGPRIYKLRGQGPHCRGEGKTSWWSPFAPRTQDHGLETAVSACMCRPNLVGGPLPCGERDADADAKVRSLHTVLAHVRRDPVLSRLP</sequence>
<dbReference type="RefSeq" id="XP_028462791.1">
    <property type="nucleotide sequence ID" value="XM_028614578.1"/>
</dbReference>
<evidence type="ECO:0000313" key="2">
    <source>
        <dbReference type="Proteomes" id="UP000272025"/>
    </source>
</evidence>
<organism evidence="1 2">
    <name type="scientific">Sodiomyces alkalinus (strain CBS 110278 / VKM F-3762 / F11)</name>
    <name type="common">Alkaliphilic filamentous fungus</name>
    <dbReference type="NCBI Taxonomy" id="1314773"/>
    <lineage>
        <taxon>Eukaryota</taxon>
        <taxon>Fungi</taxon>
        <taxon>Dikarya</taxon>
        <taxon>Ascomycota</taxon>
        <taxon>Pezizomycotina</taxon>
        <taxon>Sordariomycetes</taxon>
        <taxon>Hypocreomycetidae</taxon>
        <taxon>Glomerellales</taxon>
        <taxon>Plectosphaerellaceae</taxon>
        <taxon>Sodiomyces</taxon>
    </lineage>
</organism>
<evidence type="ECO:0000313" key="1">
    <source>
        <dbReference type="EMBL" id="ROT34985.1"/>
    </source>
</evidence>
<gene>
    <name evidence="1" type="ORF">SODALDRAFT_363682</name>
</gene>
<proteinExistence type="predicted"/>